<dbReference type="Gene3D" id="2.40.10.500">
    <property type="match status" value="1"/>
</dbReference>
<dbReference type="InterPro" id="IPR022409">
    <property type="entry name" value="PKD/Chitinase_dom"/>
</dbReference>
<feature type="domain" description="PKD" evidence="6">
    <location>
        <begin position="3268"/>
        <end position="3358"/>
    </location>
</feature>
<dbReference type="SUPFAM" id="SSF49899">
    <property type="entry name" value="Concanavalin A-like lectins/glucanases"/>
    <property type="match status" value="2"/>
</dbReference>
<dbReference type="PANTHER" id="PTHR24104">
    <property type="entry name" value="E3 UBIQUITIN-PROTEIN LIGASE NHLRC1-RELATED"/>
    <property type="match status" value="1"/>
</dbReference>
<dbReference type="Pfam" id="PF13385">
    <property type="entry name" value="Laminin_G_3"/>
    <property type="match status" value="2"/>
</dbReference>
<dbReference type="Gene3D" id="1.10.1330.10">
    <property type="entry name" value="Dockerin domain"/>
    <property type="match status" value="1"/>
</dbReference>
<dbReference type="SMART" id="SM00560">
    <property type="entry name" value="LamGL"/>
    <property type="match status" value="2"/>
</dbReference>
<dbReference type="CDD" id="cd05819">
    <property type="entry name" value="NHL"/>
    <property type="match status" value="2"/>
</dbReference>
<reference evidence="7 8" key="1">
    <citation type="journal article" date="2017" name="ISME J.">
        <title>Potential for microbial H2 and metal transformations associated with novel bacteria and archaea in deep terrestrial subsurface sediments.</title>
        <authorList>
            <person name="Hernsdorf A.W."/>
            <person name="Amano Y."/>
            <person name="Miyakawa K."/>
            <person name="Ise K."/>
            <person name="Suzuki Y."/>
            <person name="Anantharaman K."/>
            <person name="Probst A."/>
            <person name="Burstein D."/>
            <person name="Thomas B.C."/>
            <person name="Banfield J.F."/>
        </authorList>
    </citation>
    <scope>NUCLEOTIDE SEQUENCE [LARGE SCALE GENOMIC DNA]</scope>
    <source>
        <strain evidence="7">HGW-Wallbacteria-1</strain>
    </source>
</reference>
<dbReference type="Gene3D" id="2.130.10.10">
    <property type="entry name" value="YVTN repeat-like/Quinoprotein amine dehydrogenase"/>
    <property type="match status" value="1"/>
</dbReference>
<feature type="domain" description="PKD" evidence="6">
    <location>
        <begin position="3176"/>
        <end position="3261"/>
    </location>
</feature>
<dbReference type="GO" id="GO:0000272">
    <property type="term" value="P:polysaccharide catabolic process"/>
    <property type="evidence" value="ECO:0007669"/>
    <property type="project" value="InterPro"/>
</dbReference>
<dbReference type="InterPro" id="IPR015943">
    <property type="entry name" value="WD40/YVTN_repeat-like_dom_sf"/>
</dbReference>
<feature type="domain" description="PKD" evidence="6">
    <location>
        <begin position="2314"/>
        <end position="2367"/>
    </location>
</feature>
<dbReference type="InterPro" id="IPR000033">
    <property type="entry name" value="LDLR_classB_rpt"/>
</dbReference>
<keyword evidence="1" id="KW-0732">Signal</keyword>
<feature type="domain" description="PKD" evidence="6">
    <location>
        <begin position="549"/>
        <end position="641"/>
    </location>
</feature>
<feature type="domain" description="PKD" evidence="6">
    <location>
        <begin position="639"/>
        <end position="724"/>
    </location>
</feature>
<dbReference type="SUPFAM" id="SSF49299">
    <property type="entry name" value="PKD domain"/>
    <property type="match status" value="13"/>
</dbReference>
<dbReference type="GO" id="GO:0008270">
    <property type="term" value="F:zinc ion binding"/>
    <property type="evidence" value="ECO:0007669"/>
    <property type="project" value="UniProtKB-KW"/>
</dbReference>
<organism evidence="7 8">
    <name type="scientific">Candidatus Wallbacteria bacterium HGW-Wallbacteria-1</name>
    <dbReference type="NCBI Taxonomy" id="2013854"/>
    <lineage>
        <taxon>Bacteria</taxon>
        <taxon>Candidatus Walliibacteriota</taxon>
    </lineage>
</organism>
<feature type="repeat" description="NHL" evidence="4">
    <location>
        <begin position="1943"/>
        <end position="1979"/>
    </location>
</feature>
<evidence type="ECO:0000313" key="7">
    <source>
        <dbReference type="EMBL" id="PKK90345.1"/>
    </source>
</evidence>
<dbReference type="PROSITE" id="PS50093">
    <property type="entry name" value="PKD"/>
    <property type="match status" value="11"/>
</dbReference>
<dbReference type="InterPro" id="IPR000601">
    <property type="entry name" value="PKD_dom"/>
</dbReference>
<dbReference type="Pfam" id="PF08450">
    <property type="entry name" value="SGL"/>
    <property type="match status" value="1"/>
</dbReference>
<gene>
    <name evidence="7" type="ORF">CVV64_10295</name>
</gene>
<dbReference type="Gene3D" id="2.120.10.30">
    <property type="entry name" value="TolB, C-terminal domain"/>
    <property type="match status" value="5"/>
</dbReference>
<dbReference type="InterPro" id="IPR013783">
    <property type="entry name" value="Ig-like_fold"/>
</dbReference>
<dbReference type="Proteomes" id="UP000233256">
    <property type="component" value="Unassembled WGS sequence"/>
</dbReference>
<evidence type="ECO:0000256" key="3">
    <source>
        <dbReference type="ARBA" id="ARBA00023157"/>
    </source>
</evidence>
<dbReference type="InterPro" id="IPR011042">
    <property type="entry name" value="6-blade_b-propeller_TolB-like"/>
</dbReference>
<dbReference type="Gene3D" id="2.60.40.10">
    <property type="entry name" value="Immunoglobulins"/>
    <property type="match status" value="14"/>
</dbReference>
<dbReference type="SUPFAM" id="SSF63825">
    <property type="entry name" value="YWTD domain"/>
    <property type="match status" value="1"/>
</dbReference>
<dbReference type="Pfam" id="PF00801">
    <property type="entry name" value="PKD"/>
    <property type="match status" value="3"/>
</dbReference>
<evidence type="ECO:0000256" key="4">
    <source>
        <dbReference type="PROSITE-ProRule" id="PRU00504"/>
    </source>
</evidence>
<feature type="domain" description="PKD" evidence="6">
    <location>
        <begin position="1177"/>
        <end position="1223"/>
    </location>
</feature>
<keyword evidence="3" id="KW-1015">Disulfide bond</keyword>
<dbReference type="Pfam" id="PF18911">
    <property type="entry name" value="PKD_4"/>
    <property type="match status" value="8"/>
</dbReference>
<dbReference type="InterPro" id="IPR013658">
    <property type="entry name" value="SGL"/>
</dbReference>
<dbReference type="InterPro" id="IPR035986">
    <property type="entry name" value="PKD_dom_sf"/>
</dbReference>
<dbReference type="InterPro" id="IPR006558">
    <property type="entry name" value="LamG-like"/>
</dbReference>
<dbReference type="InterPro" id="IPR001258">
    <property type="entry name" value="NHL_repeat"/>
</dbReference>
<accession>A0A2N1PPS5</accession>
<dbReference type="CDD" id="cd00146">
    <property type="entry name" value="PKD"/>
    <property type="match status" value="11"/>
</dbReference>
<dbReference type="EMBL" id="PGXC01000006">
    <property type="protein sequence ID" value="PKK90345.1"/>
    <property type="molecule type" value="Genomic_DNA"/>
</dbReference>
<dbReference type="InterPro" id="IPR001791">
    <property type="entry name" value="Laminin_G"/>
</dbReference>
<dbReference type="Gene3D" id="2.60.120.200">
    <property type="match status" value="2"/>
</dbReference>
<feature type="domain" description="PKD" evidence="6">
    <location>
        <begin position="2464"/>
        <end position="2554"/>
    </location>
</feature>
<evidence type="ECO:0000256" key="1">
    <source>
        <dbReference type="ARBA" id="ARBA00022729"/>
    </source>
</evidence>
<dbReference type="PROSITE" id="PS51125">
    <property type="entry name" value="NHL"/>
    <property type="match status" value="1"/>
</dbReference>
<dbReference type="Gene3D" id="2.60.120.260">
    <property type="entry name" value="Galactose-binding domain-like"/>
    <property type="match status" value="1"/>
</dbReference>
<feature type="domain" description="PKD" evidence="6">
    <location>
        <begin position="3359"/>
        <end position="3450"/>
    </location>
</feature>
<comment type="caution">
    <text evidence="7">The sequence shown here is derived from an EMBL/GenBank/DDBJ whole genome shotgun (WGS) entry which is preliminary data.</text>
</comment>
<dbReference type="InterPro" id="IPR013320">
    <property type="entry name" value="ConA-like_dom_sf"/>
</dbReference>
<evidence type="ECO:0000256" key="2">
    <source>
        <dbReference type="ARBA" id="ARBA00022737"/>
    </source>
</evidence>
<dbReference type="SUPFAM" id="SSF101898">
    <property type="entry name" value="NHL repeat"/>
    <property type="match status" value="1"/>
</dbReference>
<evidence type="ECO:0000313" key="8">
    <source>
        <dbReference type="Proteomes" id="UP000233256"/>
    </source>
</evidence>
<evidence type="ECO:0000259" key="5">
    <source>
        <dbReference type="PROSITE" id="PS50025"/>
    </source>
</evidence>
<dbReference type="CDD" id="cd00110">
    <property type="entry name" value="LamG"/>
    <property type="match status" value="1"/>
</dbReference>
<dbReference type="InterPro" id="IPR050952">
    <property type="entry name" value="TRIM-NHL_E3_ligases"/>
</dbReference>
<feature type="domain" description="PKD" evidence="6">
    <location>
        <begin position="460"/>
        <end position="531"/>
    </location>
</feature>
<keyword evidence="2" id="KW-0677">Repeat</keyword>
<dbReference type="Gene3D" id="2.60.40.4070">
    <property type="match status" value="2"/>
</dbReference>
<dbReference type="SMART" id="SM00089">
    <property type="entry name" value="PKD"/>
    <property type="match status" value="14"/>
</dbReference>
<dbReference type="InterPro" id="IPR036439">
    <property type="entry name" value="Dockerin_dom_sf"/>
</dbReference>
<protein>
    <submittedName>
        <fullName evidence="7">Uncharacterized protein</fullName>
    </submittedName>
</protein>
<feature type="domain" description="PKD" evidence="6">
    <location>
        <begin position="2399"/>
        <end position="2463"/>
    </location>
</feature>
<dbReference type="PANTHER" id="PTHR24104:SF25">
    <property type="entry name" value="PROTEIN LIN-41"/>
    <property type="match status" value="1"/>
</dbReference>
<dbReference type="PROSITE" id="PS50025">
    <property type="entry name" value="LAM_G_DOMAIN"/>
    <property type="match status" value="1"/>
</dbReference>
<proteinExistence type="predicted"/>
<dbReference type="SMART" id="SM00135">
    <property type="entry name" value="LY"/>
    <property type="match status" value="5"/>
</dbReference>
<dbReference type="InterPro" id="IPR025965">
    <property type="entry name" value="FlgD/Vpr_Ig-like"/>
</dbReference>
<dbReference type="SUPFAM" id="SSF75011">
    <property type="entry name" value="3-carboxy-cis,cis-mucoante lactonizing enzyme"/>
    <property type="match status" value="1"/>
</dbReference>
<evidence type="ECO:0000259" key="6">
    <source>
        <dbReference type="PROSITE" id="PS50093"/>
    </source>
</evidence>
<feature type="domain" description="Laminin G" evidence="5">
    <location>
        <begin position="1751"/>
        <end position="1924"/>
    </location>
</feature>
<feature type="domain" description="PKD" evidence="6">
    <location>
        <begin position="2192"/>
        <end position="2271"/>
    </location>
</feature>
<dbReference type="Pfam" id="PF13860">
    <property type="entry name" value="FlgD_ig"/>
    <property type="match status" value="2"/>
</dbReference>
<dbReference type="SUPFAM" id="SSF63829">
    <property type="entry name" value="Calcium-dependent phosphotriesterase"/>
    <property type="match status" value="4"/>
</dbReference>
<name>A0A2N1PPS5_9BACT</name>
<sequence>MSDLSRVSPFYSCYELMRREPENSLGGDQLKSDFSKSPWHKCHGLFLSRTLRTLLILLPVLIVLIVLPIEPASSLPGDIDASGRVDGYDLISFGLSNGSVSGQTHWNPDADLNRDQIVDSQDLELLRGFFGRLGISMAIWITDSSGSGTRILKLSRSGKTVFRCGDFSSPRRMAGNLADGTMWVADPGSDKVAQLSPSLGNTLKTFRGVDAYDLALEQADQIEPSEDSFIWVADYSGNCVHRISMAAPDNYNIDSDTGFHTTISGFNRPVAIEIDPSTSTIWVSDSLNGRIVRIDHAVTGNYSISTDKGFHTILGGFELPRDLWVNPADGNPWIIDYTAGKIKRVDRAGAAVLTSLTGFSTPEDITGNPVDGSIWIADTGNNRVVRLGSDGTVILKMENLSSPHGLGVDPLTAICWVSDRNNNRIVAISPSGETSEIISDITGPLALSVIPDIIPQTEAPTAIAQVSSLKAALNEILDFTGSGSDPSGTITLYEWDFNGDGLIDFSSDTSGNTTHAYLSPGIFTPQFRVTNDRFISTTVQMPIIRVGSLSISASAEPGSGEAPLAVAFSGSFIEPEDGRVSSFQWDFDGDGVFDHYSETSAATEHVYSMPGQYRAVLKITDTHAVAETSLNITVTKAIPVVDAAATPLSGRVPMTVAFSATASDADGVITLYSWDFDGNNQVDWFSTSSAATSHTYLQDGIFNARLMVTDNSGMTGEAFITVQAGVPKARLEVQPLTGTIPLSVTMNPSASSDTAGPLSEYSYDFEGDNVFDQTMTSSAPVQKIYTEPGIYRILLKVTDSHGLTDITGVTIEAIPQWKPLVTISPDSAQGFSPLDITFTPTVTDDGIIQKWSWNFGQEFLWAADSQTDVVTRLKPNGSDSLLRIENLVNPRSAVARLTDGTVWITDDEGVKCYSSDGMEMLIHVKGFQRPGAIDLDRDNGSVWIADINADRVYRLSGTIADGYDITLNRGSHTFISGINDPESVKIDYSDHGAWISDYYNNRVLKVDQECNLITEIKGFRQPKCAVTGSPDSSIWVCDIGNGRIINLSSAIASGYDISSDTGSHKVIQGLNYPIWLDVNRENGSVWVADYNSYRVFRFDSDTPDGYNPSIDSGHHIQVNNLVHPNSITVNSSTGNAIAGDYDSVRVFSADGSQIAWFPGFSNISMVNYSAASQNFLTSVNGNTATHTYTFPGTFTVALTATDDQGNQGTGSCNLTIRSTPKVTITLSVTTGQAPLEVFMDASIEDPDSRVKRLEWDFQGDGIVDQVSESSSITRHTFTDAGIYQITLKVHDTDNNIGTGLATLTVTPSLPIISFKAIPASGNIPFTSDFTISARDPDGTVTKAEIDFQGNGIFDQTQTPTQPSILPGEAASFSFSTTFESVGNYQSVVRITDNDNQTSTATVTVTALPSGLPVPFMEISPSSGKVPFDAFIYASAFDPDGSISRYELDFQGDGIMDIDSSQPLILLGDNVEGGNTLWSGDPSWTIVTSEARSGYHCWKESPGSTYDNNMNTSLTSPPLDLSSTTAPHLRFSHRHDFAANDMGRVEISTDSGSTWTVLKSISGSSNGWKSEFLHLGSQGSATAALIRFRFTSDSDGTSYGWFLDDLWIGEPIKWTCVSTGNFNTVLRVTDSSANISTARENILGLSSENDSFIWATAKTSGQILKLEETGRIIARISGLSGPRGIATDPATGDAWVADTGKDRVLKVSFNTPDGFSESVRFLTPSSTSGLNPSGMDGLAMGNATIEAGMLNNCCRFDGSGDYIQIPSDKIFNLRSFTLETWFRTALPAASASIFMIGNNSGHDMIMVNIYSSTQIRAVLDNTTSAFTGTVPLNDDQWHHLALTYDRDTSTLNCYVDSLQYGSSITITKDLEFGDSFALIGADFDGYNTGLGNYFNGRIDEVRIWNRPLSASEIAASMNMEISSQATGLIGHWPLNTAVIPDFIHPFTFFNDPNDIAVNPIDHSVWITDNYNGKIVNLSMDGVVLANVSGLSYPREILISSTDGAIWVTESGANRVTRFDHNVPDGYKISTDTGFHRSYPGFNQPIFMDISESSGKLWIADQINDRIISLNTAAPSGYNTTFNTGFHDTLEGVDNPLGIAVSALDQTIWVSDQYNDRVLKLTPAPAIIETVKGFDNPAGIAIDSSDGTVWICNSNANQIVRLAVDGTELLRVGGISGPYGITIDRAIRNQNQPPVAQAAANPVLGSAPLTVTLTGSATDDNGIAAYMWDFDGNGITDFNSDSTGSATYTFNEPGTYNPVFTAVDTSGQSAFASPGSIYVIPLKVFPNVTPEYGTAPVTMSFDGTVRGILPGMKILSYSWDFDGNGSFDWISPLTPVTTHRYLRGGVFDAMLSVNTTAGRAMAMVRIDIQKVPPTVSGSVTPLSGNSPLNVTLQGYFGDVDGSIVLFEWDYDGDGIFDWFSNSEIKTNYTYRVPGIYPCTVRVTDEDGLTASATSTITVTQPPPATPVAHAWAAPLKGRIPLTVNFNGSATDPDETGALQYEWDFQGDGIIDYTSTSPAIAHTFTQSGVYGALLTVTDSDGQTDTSRVIVTALSMSHPIAIASASPPEGEDPLVTILNSTGSNDPQNSIEKFSWTFGDNSDGDIWAVDYTRNRIMKMDSTGMTLSTISGLNKADSLIHDYDSMNFWVSDTFHNRLLRINALSGATHEIGGFSAPRGMAVTRDPSTSQSVLWVCNPGQNNIIRITGHTSESIYTYINPFVSHIKSSGETARSPVFGNPAFQAGKFANGALFNGTTDYVLIPSDPSIDVQSFTISAWIRTTTVTGSPSIFMRGNGSGGNELNFYISAAATLGLYIDGYLMTFPGTIGLADGNWHHVAAVHDATLDKAFTYVDGLQCGPEKSLTRSMDFQNSHALIGADFDSFNGTLGNFFKGEVDEVQLWSVARSAEEISDGMNQPLSGNQQGLAGYWPLDSLIPRSTDFTLLPGFNDPIAARADRSTGSLWVLEKSGNQLSRLDHSGSVNTAISGFNLPEALDIDPEDGTIWVADTGNNRIVRIEATVADGYNLSTDTVFHTVFTSMTAPLSLSVDSINHTVWAADSGRGRFIRISRDGLRLILEKTGFTRPSFVFANPRDGTVWGCDANGDRVYRFAHDGAILKTLTNLDNPGQLIQLHKSESDLPGSDQNGISHGYVQPGLYKAFLKVLDTEGNSDVDTISIKAGAFLQALPWAYPCMGTAPLNVSFASNASSPNSTIEYYYWDFDGNGTWDVDTRISRTFQHTYTYPGVYRPALKVVDNRGFSSTQYLNITVDDSTAIPIARALAVPANGHPPLSVMLSGGGLDRDGRITGFRWDFQGDGIFDYSSSTTPEVTHVYSTAALFTPVLEVIDNDGNTATASVRVEVTPPTSPQVTLSASSREGVAALNVTLEAHAADDSGIALYEWDFQGDGIIDLTGESASRVEFSYNVAGLHHPRVKVTDDQGLTATASMDIDVAISVTSSLSIHQFDPSQSEFTEISFTITSPAAASVIIHNRQGTEIVRLLSGVSLEAGFHSVIWNGKGPGGSTLPQGVYLYTIETVSGGRLAKHDLFSQADPEPYFPETVYPANFNPYNAETNFFRYTLPVKSEVTVYMSPFTGAALDRVRTLQLRQPQKTGSYVLVWDGRNDKGVAVLPGTYRVKVTAIDSGGNRSLPANALMIIIF</sequence>